<evidence type="ECO:0000313" key="4">
    <source>
        <dbReference type="EMBL" id="KJV90036.1"/>
    </source>
</evidence>
<dbReference type="GO" id="GO:0009253">
    <property type="term" value="P:peptidoglycan catabolic process"/>
    <property type="evidence" value="ECO:0007669"/>
    <property type="project" value="InterPro"/>
</dbReference>
<name>A0A0F3QD03_RICBE</name>
<sequence length="64" mass="7051">MAFQASTLRQKLNQGEYSNAADALLRWIKAKGGMKLQGLVRRRTLERSLFLSEIATAAVIISSA</sequence>
<keyword evidence="2 3" id="KW-0081">Bacteriolytic enzyme</keyword>
<dbReference type="EMBL" id="LAOI01000001">
    <property type="protein sequence ID" value="KJV90036.1"/>
    <property type="molecule type" value="Genomic_DNA"/>
</dbReference>
<dbReference type="SUPFAM" id="SSF53955">
    <property type="entry name" value="Lysozyme-like"/>
    <property type="match status" value="1"/>
</dbReference>
<protein>
    <recommendedName>
        <fullName evidence="3">Lysozyme</fullName>
        <ecNumber evidence="3">3.2.1.17</ecNumber>
    </recommendedName>
</protein>
<dbReference type="InterPro" id="IPR002196">
    <property type="entry name" value="Glyco_hydro_24"/>
</dbReference>
<organism evidence="4 5">
    <name type="scientific">Rickettsia bellii str. RML An4</name>
    <dbReference type="NCBI Taxonomy" id="1359193"/>
    <lineage>
        <taxon>Bacteria</taxon>
        <taxon>Pseudomonadati</taxon>
        <taxon>Pseudomonadota</taxon>
        <taxon>Alphaproteobacteria</taxon>
        <taxon>Rickettsiales</taxon>
        <taxon>Rickettsiaceae</taxon>
        <taxon>Rickettsieae</taxon>
        <taxon>Rickettsia</taxon>
        <taxon>belli group</taxon>
    </lineage>
</organism>
<dbReference type="AlphaFoldDB" id="A0A0F3QD03"/>
<keyword evidence="5" id="KW-1185">Reference proteome</keyword>
<evidence type="ECO:0000313" key="5">
    <source>
        <dbReference type="Proteomes" id="UP000033661"/>
    </source>
</evidence>
<dbReference type="InterPro" id="IPR023347">
    <property type="entry name" value="Lysozyme_dom_sf"/>
</dbReference>
<gene>
    <name evidence="4" type="ORF">RBEAN4_1034</name>
</gene>
<keyword evidence="1 3" id="KW-0929">Antimicrobial</keyword>
<keyword evidence="3" id="KW-0326">Glycosidase</keyword>
<proteinExistence type="inferred from homology"/>
<dbReference type="GO" id="GO:0003796">
    <property type="term" value="F:lysozyme activity"/>
    <property type="evidence" value="ECO:0007669"/>
    <property type="project" value="UniProtKB-EC"/>
</dbReference>
<dbReference type="Proteomes" id="UP000033661">
    <property type="component" value="Unassembled WGS sequence"/>
</dbReference>
<evidence type="ECO:0000256" key="3">
    <source>
        <dbReference type="RuleBase" id="RU003788"/>
    </source>
</evidence>
<dbReference type="PATRIC" id="fig|1359193.3.peg.997"/>
<dbReference type="GO" id="GO:0042742">
    <property type="term" value="P:defense response to bacterium"/>
    <property type="evidence" value="ECO:0007669"/>
    <property type="project" value="UniProtKB-KW"/>
</dbReference>
<dbReference type="GO" id="GO:0016998">
    <property type="term" value="P:cell wall macromolecule catabolic process"/>
    <property type="evidence" value="ECO:0007669"/>
    <property type="project" value="InterPro"/>
</dbReference>
<comment type="similarity">
    <text evidence="3">Belongs to the glycosyl hydrolase 24 family.</text>
</comment>
<dbReference type="InterPro" id="IPR051018">
    <property type="entry name" value="Bacteriophage_GH24"/>
</dbReference>
<dbReference type="PANTHER" id="PTHR38107">
    <property type="match status" value="1"/>
</dbReference>
<comment type="caution">
    <text evidence="4">The sequence shown here is derived from an EMBL/GenBank/DDBJ whole genome shotgun (WGS) entry which is preliminary data.</text>
</comment>
<dbReference type="GO" id="GO:0031640">
    <property type="term" value="P:killing of cells of another organism"/>
    <property type="evidence" value="ECO:0007669"/>
    <property type="project" value="UniProtKB-KW"/>
</dbReference>
<dbReference type="Pfam" id="PF00959">
    <property type="entry name" value="Phage_lysozyme"/>
    <property type="match status" value="1"/>
</dbReference>
<keyword evidence="3" id="KW-0378">Hydrolase</keyword>
<dbReference type="PANTHER" id="PTHR38107:SF3">
    <property type="entry name" value="LYSOZYME RRRD-RELATED"/>
    <property type="match status" value="1"/>
</dbReference>
<comment type="catalytic activity">
    <reaction evidence="3">
        <text>Hydrolysis of (1-&gt;4)-beta-linkages between N-acetylmuramic acid and N-acetyl-D-glucosamine residues in a peptidoglycan and between N-acetyl-D-glucosamine residues in chitodextrins.</text>
        <dbReference type="EC" id="3.2.1.17"/>
    </reaction>
</comment>
<evidence type="ECO:0000256" key="1">
    <source>
        <dbReference type="ARBA" id="ARBA00022529"/>
    </source>
</evidence>
<dbReference type="InterPro" id="IPR023346">
    <property type="entry name" value="Lysozyme-like_dom_sf"/>
</dbReference>
<accession>A0A0F3QD03</accession>
<dbReference type="Gene3D" id="1.10.530.40">
    <property type="match status" value="1"/>
</dbReference>
<reference evidence="4 5" key="1">
    <citation type="submission" date="2015-02" db="EMBL/GenBank/DDBJ databases">
        <title>Genome Sequencing of Rickettsiales.</title>
        <authorList>
            <person name="Daugherty S.C."/>
            <person name="Su Q."/>
            <person name="Abolude K."/>
            <person name="Beier-Sexton M."/>
            <person name="Carlyon J.A."/>
            <person name="Carter R."/>
            <person name="Day N.P."/>
            <person name="Dumler S.J."/>
            <person name="Dyachenko V."/>
            <person name="Godinez A."/>
            <person name="Kurtti T.J."/>
            <person name="Lichay M."/>
            <person name="Mullins K.E."/>
            <person name="Ott S."/>
            <person name="Pappas-Brown V."/>
            <person name="Paris D.H."/>
            <person name="Patel P."/>
            <person name="Richards A.L."/>
            <person name="Sadzewicz L."/>
            <person name="Sears K."/>
            <person name="Seidman D."/>
            <person name="Sengamalay N."/>
            <person name="Stenos J."/>
            <person name="Tallon L.J."/>
            <person name="Vincent G."/>
            <person name="Fraser C.M."/>
            <person name="Munderloh U."/>
            <person name="Dunning-Hotopp J.C."/>
        </authorList>
    </citation>
    <scope>NUCLEOTIDE SEQUENCE [LARGE SCALE GENOMIC DNA]</scope>
    <source>
        <strain evidence="4 5">RML An4</strain>
    </source>
</reference>
<evidence type="ECO:0000256" key="2">
    <source>
        <dbReference type="ARBA" id="ARBA00022638"/>
    </source>
</evidence>
<dbReference type="EC" id="3.2.1.17" evidence="3"/>